<protein>
    <submittedName>
        <fullName evidence="1">Uncharacterized protein</fullName>
    </submittedName>
</protein>
<evidence type="ECO:0000313" key="1">
    <source>
        <dbReference type="EMBL" id="EPI50786.1"/>
    </source>
</evidence>
<proteinExistence type="predicted"/>
<dbReference type="EMBL" id="ATJO01000054">
    <property type="protein sequence ID" value="EPI50786.1"/>
    <property type="molecule type" value="Genomic_DNA"/>
</dbReference>
<comment type="caution">
    <text evidence="1">The sequence shown here is derived from an EMBL/GenBank/DDBJ whole genome shotgun (WGS) entry which is preliminary data.</text>
</comment>
<reference evidence="1 2" key="1">
    <citation type="submission" date="2013-06" db="EMBL/GenBank/DDBJ databases">
        <authorList>
            <person name="Weinstock G."/>
            <person name="Sodergren E."/>
            <person name="Lobos E.A."/>
            <person name="Fulton L."/>
            <person name="Fulton R."/>
            <person name="Courtney L."/>
            <person name="Fronick C."/>
            <person name="O'Laughlin M."/>
            <person name="Godfrey J."/>
            <person name="Wilson R.M."/>
            <person name="Miner T."/>
            <person name="Farmer C."/>
            <person name="Delehaunty K."/>
            <person name="Cordes M."/>
            <person name="Minx P."/>
            <person name="Tomlinson C."/>
            <person name="Chen J."/>
            <person name="Wollam A."/>
            <person name="Pepin K.H."/>
            <person name="Bhonagiri V."/>
            <person name="Zhang X."/>
            <person name="Warren W."/>
            <person name="Mitreva M."/>
            <person name="Mardis E.R."/>
            <person name="Wilson R.K."/>
        </authorList>
    </citation>
    <scope>NUCLEOTIDE SEQUENCE [LARGE SCALE GENOMIC DNA]</scope>
    <source>
        <strain evidence="1 2">JCP7719</strain>
    </source>
</reference>
<accession>S4GXW7</accession>
<organism evidence="1 2">
    <name type="scientific">Gardnerella pickettii JCP7719</name>
    <dbReference type="NCBI Taxonomy" id="1261061"/>
    <lineage>
        <taxon>Bacteria</taxon>
        <taxon>Bacillati</taxon>
        <taxon>Actinomycetota</taxon>
        <taxon>Actinomycetes</taxon>
        <taxon>Bifidobacteriales</taxon>
        <taxon>Bifidobacteriaceae</taxon>
        <taxon>Gardnerella</taxon>
        <taxon>Gardnerella pickettii</taxon>
    </lineage>
</organism>
<name>S4GXW7_9BIFI</name>
<dbReference type="Proteomes" id="UP000014601">
    <property type="component" value="Unassembled WGS sequence"/>
</dbReference>
<gene>
    <name evidence="1" type="ORF">HMPREF1576_00680</name>
</gene>
<dbReference type="HOGENOM" id="CLU_3216718_0_0_11"/>
<sequence length="44" mass="4832">MESKMSQQNTKANALKAQQLAACAINKHAKDALNNNTFEGVVLW</sequence>
<dbReference type="AlphaFoldDB" id="S4GXW7"/>
<evidence type="ECO:0000313" key="2">
    <source>
        <dbReference type="Proteomes" id="UP000014601"/>
    </source>
</evidence>
<dbReference type="PATRIC" id="fig|1261061.4.peg.595"/>